<comment type="caution">
    <text evidence="1">The sequence shown here is derived from an EMBL/GenBank/DDBJ whole genome shotgun (WGS) entry which is preliminary data.</text>
</comment>
<dbReference type="RefSeq" id="WP_379880184.1">
    <property type="nucleotide sequence ID" value="NZ_JBHPON010000001.1"/>
</dbReference>
<sequence length="93" mass="10012">MKAVTGNRLDDGAVVYLADDDRWTADLTAAARFDDDDAKDVLAAAQARVKEIADAYLIDVSDAGAPTGRETLRETIRRSGPTVRLDLGYQAEA</sequence>
<name>A0ABW1KRK8_9PROT</name>
<organism evidence="1 2">
    <name type="scientific">Hyphococcus aureus</name>
    <dbReference type="NCBI Taxonomy" id="2666033"/>
    <lineage>
        <taxon>Bacteria</taxon>
        <taxon>Pseudomonadati</taxon>
        <taxon>Pseudomonadota</taxon>
        <taxon>Alphaproteobacteria</taxon>
        <taxon>Parvularculales</taxon>
        <taxon>Parvularculaceae</taxon>
        <taxon>Hyphococcus</taxon>
    </lineage>
</organism>
<dbReference type="EMBL" id="JBHPON010000001">
    <property type="protein sequence ID" value="MFC6034490.1"/>
    <property type="molecule type" value="Genomic_DNA"/>
</dbReference>
<dbReference type="Proteomes" id="UP001596116">
    <property type="component" value="Unassembled WGS sequence"/>
</dbReference>
<proteinExistence type="predicted"/>
<dbReference type="Pfam" id="PF11011">
    <property type="entry name" value="DUF2849"/>
    <property type="match status" value="1"/>
</dbReference>
<keyword evidence="2" id="KW-1185">Reference proteome</keyword>
<dbReference type="InterPro" id="IPR021270">
    <property type="entry name" value="DUF2849"/>
</dbReference>
<protein>
    <submittedName>
        <fullName evidence="1">DUF2849 domain-containing protein</fullName>
    </submittedName>
</protein>
<evidence type="ECO:0000313" key="2">
    <source>
        <dbReference type="Proteomes" id="UP001596116"/>
    </source>
</evidence>
<reference evidence="1 2" key="1">
    <citation type="submission" date="2024-09" db="EMBL/GenBank/DDBJ databases">
        <authorList>
            <person name="Zhang Z.-H."/>
        </authorList>
    </citation>
    <scope>NUCLEOTIDE SEQUENCE [LARGE SCALE GENOMIC DNA]</scope>
    <source>
        <strain evidence="1 2">HHTR114</strain>
    </source>
</reference>
<gene>
    <name evidence="1" type="ORF">ACFMB1_02980</name>
</gene>
<accession>A0ABW1KRK8</accession>
<evidence type="ECO:0000313" key="1">
    <source>
        <dbReference type="EMBL" id="MFC6034490.1"/>
    </source>
</evidence>